<gene>
    <name evidence="2" type="ORF">VC274080_023680</name>
</gene>
<sequence>MFDDLPTLTHAEQQVAVEKIQKLMAEGISTGEAIKIVAQQIREDKKAQNQGTH</sequence>
<comment type="similarity">
    <text evidence="1">Belongs to the UPF0181 family.</text>
</comment>
<reference evidence="2 3" key="1">
    <citation type="submission" date="2007-01" db="EMBL/GenBank/DDBJ databases">
        <authorList>
            <person name="Kobayashi T."/>
            <person name="Suzuki M."/>
            <person name="Inoue H."/>
            <person name="Itai R.N."/>
            <person name="Takahashi M."/>
            <person name="Nakanishi H."/>
            <person name="Mori S."/>
            <person name="Nishizawa N.K."/>
        </authorList>
    </citation>
    <scope>NUCLEOTIDE SEQUENCE [LARGE SCALE GENOMIC DNA]</scope>
    <source>
        <strain evidence="2 3">2740-80</strain>
    </source>
</reference>
<dbReference type="NCBIfam" id="NF003476">
    <property type="entry name" value="PRK05114.1"/>
    <property type="match status" value="1"/>
</dbReference>
<proteinExistence type="inferred from homology"/>
<dbReference type="Pfam" id="PF03701">
    <property type="entry name" value="UPF0181"/>
    <property type="match status" value="1"/>
</dbReference>
<dbReference type="AlphaFoldDB" id="A0A0K9UQN9"/>
<evidence type="ECO:0000256" key="1">
    <source>
        <dbReference type="HAMAP-Rule" id="MF_00507"/>
    </source>
</evidence>
<dbReference type="Proteomes" id="UP000003017">
    <property type="component" value="Unassembled WGS sequence"/>
</dbReference>
<dbReference type="HAMAP" id="MF_00507">
    <property type="entry name" value="UPF0181"/>
    <property type="match status" value="1"/>
</dbReference>
<protein>
    <recommendedName>
        <fullName evidence="1">UPF0181 protein VC274080_023680</fullName>
    </recommendedName>
</protein>
<dbReference type="InterPro" id="IPR005371">
    <property type="entry name" value="UPF0181"/>
</dbReference>
<accession>A0A0K9UQN9</accession>
<dbReference type="RefSeq" id="WP_000459082.1">
    <property type="nucleotide sequence ID" value="NZ_CP016325.1"/>
</dbReference>
<dbReference type="EMBL" id="AAUT02000020">
    <property type="protein sequence ID" value="KNA58183.1"/>
    <property type="molecule type" value="Genomic_DNA"/>
</dbReference>
<dbReference type="SMR" id="A0A0K9UQN9"/>
<comment type="caution">
    <text evidence="2">The sequence shown here is derived from an EMBL/GenBank/DDBJ whole genome shotgun (WGS) entry which is preliminary data.</text>
</comment>
<evidence type="ECO:0000313" key="2">
    <source>
        <dbReference type="EMBL" id="KNA58183.1"/>
    </source>
</evidence>
<dbReference type="GeneID" id="88784564"/>
<reference evidence="2 3" key="2">
    <citation type="submission" date="2010-08" db="EMBL/GenBank/DDBJ databases">
        <title>The Genome Sequence of Vibrio cholerae strain 2740-80.</title>
        <authorList>
            <consortium name="The Broad Institute Genome Sequencing Platform"/>
            <person name="Colwell R."/>
            <person name="Young S.K."/>
            <person name="Zeng Q."/>
            <person name="Alvarado L."/>
            <person name="Berlin A."/>
            <person name="Chapman S."/>
            <person name="Chen Z."/>
            <person name="Freedman E."/>
            <person name="Gellesch M."/>
            <person name="Goldberg J."/>
            <person name="Griggs A."/>
            <person name="Gujja S."/>
            <person name="Heilman E."/>
            <person name="Heiman D."/>
            <person name="Howarth C."/>
            <person name="Larson L."/>
            <person name="Mehta T."/>
            <person name="Neiman D.N."/>
            <person name="Park D."/>
            <person name="Pearson M."/>
            <person name="Roberts A."/>
            <person name="Saif S."/>
            <person name="Shenoy N."/>
            <person name="Sisk P."/>
            <person name="Stolte C."/>
            <person name="Sykes S."/>
            <person name="White J."/>
            <person name="Yandava C."/>
            <person name="Borodovsky M."/>
            <person name="Heidelberg J."/>
            <person name="Haas B."/>
            <person name="Nusbaum C."/>
            <person name="Birren B."/>
        </authorList>
    </citation>
    <scope>NUCLEOTIDE SEQUENCE [LARGE SCALE GENOMIC DNA]</scope>
    <source>
        <strain evidence="2 3">2740-80</strain>
    </source>
</reference>
<name>A0A0K9UQN9_VIBCL</name>
<organism evidence="2 3">
    <name type="scientific">Vibrio cholerae 2740-80</name>
    <dbReference type="NCBI Taxonomy" id="412614"/>
    <lineage>
        <taxon>Bacteria</taxon>
        <taxon>Pseudomonadati</taxon>
        <taxon>Pseudomonadota</taxon>
        <taxon>Gammaproteobacteria</taxon>
        <taxon>Vibrionales</taxon>
        <taxon>Vibrionaceae</taxon>
        <taxon>Vibrio</taxon>
    </lineage>
</organism>
<evidence type="ECO:0000313" key="3">
    <source>
        <dbReference type="Proteomes" id="UP000003017"/>
    </source>
</evidence>